<sequence>MSDFKAGFEIPKEKLHEKKTVASEYTTEQDHQESFQKGFYVKDAVSVKEIKTAEIPSEELTTVSFEDESDEEQELTLRTRFWSSPIFMFLLLVITIGGLQVYELISSAFEKSSIAGWCWSGGISFVLFLVILSIFRELTSVWKLKNTYESRVRYERTLHQGTSSDAVALCKKMFSANDAQSKVHLESFLKKVKPNFSVEEIFDIYEREVLSPLDEKARNIVIKRSRETGVVVALSPIAWLDMAFSLARSLRMVREIAEVYGYHCGLWGRFELYRKIIRNVVFIGIADLTTDAIADVIGAKTFAKLSAAVGQGLAAGIYSTRLGYMTIKSIRPLPISRDKLKLGDLRMEMITGVVKYLGLKKTTD</sequence>
<dbReference type="OrthoDB" id="958025at2"/>
<evidence type="ECO:0008006" key="11">
    <source>
        <dbReference type="Google" id="ProtNLM"/>
    </source>
</evidence>
<evidence type="ECO:0000256" key="3">
    <source>
        <dbReference type="ARBA" id="ARBA00022475"/>
    </source>
</evidence>
<keyword evidence="4" id="KW-0997">Cell inner membrane</keyword>
<dbReference type="RefSeq" id="WP_074841036.1">
    <property type="nucleotide sequence ID" value="NZ_CP047056.1"/>
</dbReference>
<evidence type="ECO:0000256" key="1">
    <source>
        <dbReference type="ARBA" id="ARBA00004429"/>
    </source>
</evidence>
<keyword evidence="10" id="KW-1185">Reference proteome</keyword>
<feature type="transmembrane region" description="Helical" evidence="8">
    <location>
        <begin position="81"/>
        <end position="102"/>
    </location>
</feature>
<protein>
    <recommendedName>
        <fullName evidence="11">TIGR01620 family protein</fullName>
    </recommendedName>
</protein>
<dbReference type="Pfam" id="PF05128">
    <property type="entry name" value="DUF697"/>
    <property type="match status" value="1"/>
</dbReference>
<organism evidence="9 10">
    <name type="scientific">Succinivibrio dextrinosolvens</name>
    <dbReference type="NCBI Taxonomy" id="83771"/>
    <lineage>
        <taxon>Bacteria</taxon>
        <taxon>Pseudomonadati</taxon>
        <taxon>Pseudomonadota</taxon>
        <taxon>Gammaproteobacteria</taxon>
        <taxon>Aeromonadales</taxon>
        <taxon>Succinivibrionaceae</taxon>
        <taxon>Succinivibrio</taxon>
    </lineage>
</organism>
<gene>
    <name evidence="9" type="ORF">SAMN04487865_103813</name>
</gene>
<dbReference type="NCBIfam" id="TIGR01620">
    <property type="entry name" value="hyp_HI0043"/>
    <property type="match status" value="1"/>
</dbReference>
<comment type="subcellular location">
    <subcellularLocation>
        <location evidence="1">Cell inner membrane</location>
        <topology evidence="1">Multi-pass membrane protein</topology>
    </subcellularLocation>
</comment>
<evidence type="ECO:0000313" key="9">
    <source>
        <dbReference type="EMBL" id="SFK21262.1"/>
    </source>
</evidence>
<evidence type="ECO:0000256" key="2">
    <source>
        <dbReference type="ARBA" id="ARBA00008255"/>
    </source>
</evidence>
<keyword evidence="3" id="KW-1003">Cell membrane</keyword>
<proteinExistence type="inferred from homology"/>
<dbReference type="Proteomes" id="UP000243374">
    <property type="component" value="Unassembled WGS sequence"/>
</dbReference>
<keyword evidence="5 8" id="KW-0812">Transmembrane</keyword>
<reference evidence="9 10" key="1">
    <citation type="submission" date="2016-10" db="EMBL/GenBank/DDBJ databases">
        <authorList>
            <person name="Varghese N."/>
            <person name="Submissions S."/>
        </authorList>
    </citation>
    <scope>NUCLEOTIDE SEQUENCE [LARGE SCALE GENOMIC DNA]</scope>
    <source>
        <strain evidence="9 10">22B</strain>
    </source>
</reference>
<dbReference type="PANTHER" id="PTHR39342:SF1">
    <property type="entry name" value="UPF0283 MEMBRANE PROTEIN YCJF"/>
    <property type="match status" value="1"/>
</dbReference>
<evidence type="ECO:0000256" key="7">
    <source>
        <dbReference type="ARBA" id="ARBA00023136"/>
    </source>
</evidence>
<dbReference type="InterPro" id="IPR006507">
    <property type="entry name" value="UPF0283"/>
</dbReference>
<keyword evidence="7 8" id="KW-0472">Membrane</keyword>
<dbReference type="EMBL" id="FOSF01000038">
    <property type="protein sequence ID" value="SFK21262.1"/>
    <property type="molecule type" value="Genomic_DNA"/>
</dbReference>
<comment type="similarity">
    <text evidence="2">Belongs to the UPF0283 family.</text>
</comment>
<dbReference type="GO" id="GO:0005886">
    <property type="term" value="C:plasma membrane"/>
    <property type="evidence" value="ECO:0007669"/>
    <property type="project" value="UniProtKB-SubCell"/>
</dbReference>
<evidence type="ECO:0000256" key="8">
    <source>
        <dbReference type="SAM" id="Phobius"/>
    </source>
</evidence>
<dbReference type="InterPro" id="IPR021147">
    <property type="entry name" value="DUF697"/>
</dbReference>
<feature type="transmembrane region" description="Helical" evidence="8">
    <location>
        <begin position="114"/>
        <end position="135"/>
    </location>
</feature>
<evidence type="ECO:0000256" key="4">
    <source>
        <dbReference type="ARBA" id="ARBA00022519"/>
    </source>
</evidence>
<evidence type="ECO:0000256" key="6">
    <source>
        <dbReference type="ARBA" id="ARBA00022989"/>
    </source>
</evidence>
<name>A0A662ZC91_9GAMM</name>
<dbReference type="PANTHER" id="PTHR39342">
    <property type="entry name" value="UPF0283 MEMBRANE PROTEIN YCJF"/>
    <property type="match status" value="1"/>
</dbReference>
<accession>A0A662ZC91</accession>
<evidence type="ECO:0000313" key="10">
    <source>
        <dbReference type="Proteomes" id="UP000243374"/>
    </source>
</evidence>
<dbReference type="AlphaFoldDB" id="A0A662ZC91"/>
<evidence type="ECO:0000256" key="5">
    <source>
        <dbReference type="ARBA" id="ARBA00022692"/>
    </source>
</evidence>
<keyword evidence="6 8" id="KW-1133">Transmembrane helix</keyword>